<proteinExistence type="predicted"/>
<feature type="transmembrane region" description="Helical" evidence="1">
    <location>
        <begin position="134"/>
        <end position="152"/>
    </location>
</feature>
<organism evidence="2 3">
    <name type="scientific">Corynespora cassiicola Philippines</name>
    <dbReference type="NCBI Taxonomy" id="1448308"/>
    <lineage>
        <taxon>Eukaryota</taxon>
        <taxon>Fungi</taxon>
        <taxon>Dikarya</taxon>
        <taxon>Ascomycota</taxon>
        <taxon>Pezizomycotina</taxon>
        <taxon>Dothideomycetes</taxon>
        <taxon>Pleosporomycetidae</taxon>
        <taxon>Pleosporales</taxon>
        <taxon>Corynesporascaceae</taxon>
        <taxon>Corynespora</taxon>
    </lineage>
</organism>
<feature type="transmembrane region" description="Helical" evidence="1">
    <location>
        <begin position="34"/>
        <end position="53"/>
    </location>
</feature>
<dbReference type="Proteomes" id="UP000240883">
    <property type="component" value="Unassembled WGS sequence"/>
</dbReference>
<evidence type="ECO:0000256" key="1">
    <source>
        <dbReference type="SAM" id="Phobius"/>
    </source>
</evidence>
<sequence length="378" mass="41235">MISHVVRRGLEHPSTIQTIKRAVEEGPRIEMPTWGSAIIFVTFVVSVVFLSAVEYTLKEVVATLCMVETPSAAITVSAAADEPATKDQKEPLLETGPTITVVNAKPITSSIRGTIRHVVSHAGRFARWRGFKISLLYGLVFSVALNVFSAIVPRVPGHMVLISALAGAACANIHASWTHKVVSMPTQASFWSRVPSRSYWKTLAAPAAAKAAMPYLALYITHGFILLLGLHRNAQDNFADYSGAQWASLILRSLSALAIGVLCAIFLCLPAVVTLIRVEASILPEENDTIVPFDRTFAGKVVPRILGGSGAIGFFDAWRSFNWEARRRLIKLYLKIFFVMTALFLVAAHVLAFEVFAIMGPALGKYLKEVQEKGAFVQ</sequence>
<dbReference type="STRING" id="1448308.A0A2T2P7A9"/>
<keyword evidence="3" id="KW-1185">Reference proteome</keyword>
<dbReference type="EMBL" id="KZ678129">
    <property type="protein sequence ID" value="PSN73547.1"/>
    <property type="molecule type" value="Genomic_DNA"/>
</dbReference>
<dbReference type="AlphaFoldDB" id="A0A2T2P7A9"/>
<keyword evidence="1" id="KW-0472">Membrane</keyword>
<evidence type="ECO:0000313" key="2">
    <source>
        <dbReference type="EMBL" id="PSN73547.1"/>
    </source>
</evidence>
<keyword evidence="1" id="KW-1133">Transmembrane helix</keyword>
<gene>
    <name evidence="2" type="ORF">BS50DRAFT_483166</name>
</gene>
<protein>
    <recommendedName>
        <fullName evidence="4">Ubiquitin carrier protein</fullName>
    </recommendedName>
</protein>
<evidence type="ECO:0000313" key="3">
    <source>
        <dbReference type="Proteomes" id="UP000240883"/>
    </source>
</evidence>
<keyword evidence="1" id="KW-0812">Transmembrane</keyword>
<accession>A0A2T2P7A9</accession>
<feature type="transmembrane region" description="Helical" evidence="1">
    <location>
        <begin position="211"/>
        <end position="230"/>
    </location>
</feature>
<feature type="transmembrane region" description="Helical" evidence="1">
    <location>
        <begin position="250"/>
        <end position="276"/>
    </location>
</feature>
<name>A0A2T2P7A9_CORCC</name>
<evidence type="ECO:0008006" key="4">
    <source>
        <dbReference type="Google" id="ProtNLM"/>
    </source>
</evidence>
<reference evidence="2 3" key="1">
    <citation type="journal article" date="2018" name="Front. Microbiol.">
        <title>Genome-Wide Analysis of Corynespora cassiicola Leaf Fall Disease Putative Effectors.</title>
        <authorList>
            <person name="Lopez D."/>
            <person name="Ribeiro S."/>
            <person name="Label P."/>
            <person name="Fumanal B."/>
            <person name="Venisse J.S."/>
            <person name="Kohler A."/>
            <person name="de Oliveira R.R."/>
            <person name="Labutti K."/>
            <person name="Lipzen A."/>
            <person name="Lail K."/>
            <person name="Bauer D."/>
            <person name="Ohm R.A."/>
            <person name="Barry K.W."/>
            <person name="Spatafora J."/>
            <person name="Grigoriev I.V."/>
            <person name="Martin F.M."/>
            <person name="Pujade-Renaud V."/>
        </authorList>
    </citation>
    <scope>NUCLEOTIDE SEQUENCE [LARGE SCALE GENOMIC DNA]</scope>
    <source>
        <strain evidence="2 3">Philippines</strain>
    </source>
</reference>
<dbReference type="OrthoDB" id="2896006at2759"/>
<feature type="transmembrane region" description="Helical" evidence="1">
    <location>
        <begin position="336"/>
        <end position="359"/>
    </location>
</feature>